<evidence type="ECO:0000256" key="4">
    <source>
        <dbReference type="ARBA" id="ARBA00022691"/>
    </source>
</evidence>
<dbReference type="HOGENOM" id="CLU_018398_6_0_1"/>
<dbReference type="InterPro" id="IPR029063">
    <property type="entry name" value="SAM-dependent_MTases_sf"/>
</dbReference>
<reference evidence="6" key="1">
    <citation type="submission" date="2011-01" db="EMBL/GenBank/DDBJ databases">
        <title>The Genome Sequence of Nematocida parisii strain ERTm3.</title>
        <authorList>
            <consortium name="The Broad Institute Genome Sequencing Platform"/>
            <consortium name="The Broad Institute Genome Sequencing Center for Infectious Disease"/>
            <person name="Cuomo C."/>
            <person name="Troemel E."/>
            <person name="Young S.K."/>
            <person name="Zeng Q."/>
            <person name="Gargeya S."/>
            <person name="Fitzgerald M."/>
            <person name="Haas B."/>
            <person name="Abouelleil A."/>
            <person name="Alvarado L."/>
            <person name="Arachchi H.M."/>
            <person name="Berlin A."/>
            <person name="Chapman S.B."/>
            <person name="Gearin G."/>
            <person name="Goldberg J."/>
            <person name="Griggs A."/>
            <person name="Gujja S."/>
            <person name="Hansen M."/>
            <person name="Heiman D."/>
            <person name="Howarth C."/>
            <person name="Larimer J."/>
            <person name="Lui A."/>
            <person name="MacDonald P.J.P."/>
            <person name="McCowen C."/>
            <person name="Montmayeur A."/>
            <person name="Murphy C."/>
            <person name="Neiman D."/>
            <person name="Pearson M."/>
            <person name="Priest M."/>
            <person name="Roberts A."/>
            <person name="Saif S."/>
            <person name="Shea T."/>
            <person name="Sisk P."/>
            <person name="Stolte C."/>
            <person name="Sykes S."/>
            <person name="Wortman J."/>
            <person name="Nusbaum C."/>
            <person name="Birren B."/>
        </authorList>
    </citation>
    <scope>NUCLEOTIDE SEQUENCE</scope>
    <source>
        <strain evidence="6">ERTm3</strain>
    </source>
</reference>
<protein>
    <recommendedName>
        <fullName evidence="5">Methyltransferase small domain-containing protein</fullName>
    </recommendedName>
</protein>
<organism evidence="6 7">
    <name type="scientific">Nematocida parisii (strain ERTm3)</name>
    <name type="common">Nematode killer fungus</name>
    <dbReference type="NCBI Taxonomy" id="935791"/>
    <lineage>
        <taxon>Eukaryota</taxon>
        <taxon>Fungi</taxon>
        <taxon>Fungi incertae sedis</taxon>
        <taxon>Microsporidia</taxon>
        <taxon>Nematocida</taxon>
    </lineage>
</organism>
<dbReference type="InterPro" id="IPR002052">
    <property type="entry name" value="DNA_methylase_N6_adenine_CS"/>
</dbReference>
<evidence type="ECO:0000259" key="5">
    <source>
        <dbReference type="Pfam" id="PF05175"/>
    </source>
</evidence>
<dbReference type="GO" id="GO:0008757">
    <property type="term" value="F:S-adenosylmethionine-dependent methyltransferase activity"/>
    <property type="evidence" value="ECO:0007669"/>
    <property type="project" value="TreeGrafter"/>
</dbReference>
<dbReference type="AlphaFoldDB" id="I3EHF7"/>
<feature type="domain" description="Methyltransferase small" evidence="5">
    <location>
        <begin position="24"/>
        <end position="100"/>
    </location>
</feature>
<dbReference type="NCBIfam" id="TIGR00537">
    <property type="entry name" value="hemK_rel_arch"/>
    <property type="match status" value="1"/>
</dbReference>
<dbReference type="Gene3D" id="3.40.50.150">
    <property type="entry name" value="Vaccinia Virus protein VP39"/>
    <property type="match status" value="1"/>
</dbReference>
<dbReference type="Proteomes" id="UP000002872">
    <property type="component" value="Unassembled WGS sequence"/>
</dbReference>
<dbReference type="GO" id="GO:0032259">
    <property type="term" value="P:methylation"/>
    <property type="evidence" value="ECO:0007669"/>
    <property type="project" value="UniProtKB-KW"/>
</dbReference>
<dbReference type="PROSITE" id="PS00092">
    <property type="entry name" value="N6_MTASE"/>
    <property type="match status" value="1"/>
</dbReference>
<evidence type="ECO:0000313" key="6">
    <source>
        <dbReference type="EMBL" id="EIJ88654.1"/>
    </source>
</evidence>
<dbReference type="SUPFAM" id="SSF53335">
    <property type="entry name" value="S-adenosyl-L-methionine-dependent methyltransferases"/>
    <property type="match status" value="1"/>
</dbReference>
<dbReference type="GO" id="GO:0008276">
    <property type="term" value="F:protein methyltransferase activity"/>
    <property type="evidence" value="ECO:0007669"/>
    <property type="project" value="TreeGrafter"/>
</dbReference>
<dbReference type="InterPro" id="IPR052190">
    <property type="entry name" value="Euk-Arch_PrmC-MTase"/>
</dbReference>
<dbReference type="Pfam" id="PF05175">
    <property type="entry name" value="MTS"/>
    <property type="match status" value="1"/>
</dbReference>
<name>I3EHF7_NEMP3</name>
<dbReference type="InterPro" id="IPR007848">
    <property type="entry name" value="Small_mtfrase_dom"/>
</dbReference>
<dbReference type="OrthoDB" id="406152at2759"/>
<dbReference type="STRING" id="935791.I3EHF7"/>
<dbReference type="FunCoup" id="I3EHF7">
    <property type="interactions" value="53"/>
</dbReference>
<evidence type="ECO:0000313" key="7">
    <source>
        <dbReference type="Proteomes" id="UP000002872"/>
    </source>
</evidence>
<keyword evidence="3" id="KW-0808">Transferase</keyword>
<feature type="non-terminal residue" evidence="6">
    <location>
        <position position="154"/>
    </location>
</feature>
<proteinExistence type="inferred from homology"/>
<sequence length="154" mass="17367">MLFYPPSEDSYLMEDAIKEKKERNIRIIVEVGSGSGYVSKILQEEYPLSQIISTDINPHATEATARLCAGITTTAVRTSMIDGLRIKADLALFNPPYLPSEEKYLVGEWMDRAWAGGVDGMEVTNKFLDETADIRIRYVLLCQYNNPESVIKEL</sequence>
<dbReference type="GO" id="GO:0003676">
    <property type="term" value="F:nucleic acid binding"/>
    <property type="evidence" value="ECO:0007669"/>
    <property type="project" value="InterPro"/>
</dbReference>
<dbReference type="GO" id="GO:0035657">
    <property type="term" value="C:eRF1 methyltransferase complex"/>
    <property type="evidence" value="ECO:0007669"/>
    <property type="project" value="TreeGrafter"/>
</dbReference>
<keyword evidence="4" id="KW-0949">S-adenosyl-L-methionine</keyword>
<gene>
    <name evidence="6" type="ORF">NEQG_01344</name>
</gene>
<dbReference type="OMA" id="DVNRNAC"/>
<dbReference type="InParanoid" id="I3EHF7"/>
<dbReference type="VEuPathDB" id="MicrosporidiaDB:NEQG_01344"/>
<evidence type="ECO:0000256" key="3">
    <source>
        <dbReference type="ARBA" id="ARBA00022679"/>
    </source>
</evidence>
<keyword evidence="7" id="KW-1185">Reference proteome</keyword>
<dbReference type="PANTHER" id="PTHR45875">
    <property type="entry name" value="METHYLTRANSFERASE N6AMT1"/>
    <property type="match status" value="1"/>
</dbReference>
<comment type="similarity">
    <text evidence="1">Belongs to the eukaryotic/archaeal PrmC-related family.</text>
</comment>
<evidence type="ECO:0000256" key="1">
    <source>
        <dbReference type="ARBA" id="ARBA00006149"/>
    </source>
</evidence>
<accession>I3EHF7</accession>
<evidence type="ECO:0000256" key="2">
    <source>
        <dbReference type="ARBA" id="ARBA00022603"/>
    </source>
</evidence>
<dbReference type="EMBL" id="GL870878">
    <property type="protein sequence ID" value="EIJ88654.1"/>
    <property type="molecule type" value="Genomic_DNA"/>
</dbReference>
<keyword evidence="2" id="KW-0489">Methyltransferase</keyword>
<dbReference type="InterPro" id="IPR004557">
    <property type="entry name" value="PrmC-related"/>
</dbReference>
<dbReference type="PANTHER" id="PTHR45875:SF1">
    <property type="entry name" value="METHYLTRANSFERASE N6AMT1"/>
    <property type="match status" value="1"/>
</dbReference>